<name>A0AAU7NYS9_9GAMM</name>
<evidence type="ECO:0000259" key="1">
    <source>
        <dbReference type="PROSITE" id="PS50006"/>
    </source>
</evidence>
<dbReference type="Proteomes" id="UP001225378">
    <property type="component" value="Chromosome"/>
</dbReference>
<feature type="domain" description="FHA" evidence="1">
    <location>
        <begin position="23"/>
        <end position="72"/>
    </location>
</feature>
<sequence length="240" mass="26659">MSYLNVYFNDELRSKHELNPLITRIGRNKGNDVIIDNPGVSGNHAEIIKNGDKYTVYDLNSTNGVYVNGERIADKELRFGDEIGIFKHKLKFLAVDLPDAVKTSATNASAETGNNSNSATVEVDISKLNGLLKKSMERQAALEISSGKFSGRQFKLTSPRFTLGKSAECDFQVGGWFAPKIAASIVRQSNGYYLVPEKRGKPRLNGKPVKIRSKLKDDSIIEIGGTIFHFSYHLQDMDRT</sequence>
<dbReference type="EMBL" id="CP157743">
    <property type="protein sequence ID" value="XBS22094.1"/>
    <property type="molecule type" value="Genomic_DNA"/>
</dbReference>
<dbReference type="PROSITE" id="PS50006">
    <property type="entry name" value="FHA_DOMAIN"/>
    <property type="match status" value="1"/>
</dbReference>
<organism evidence="2 3">
    <name type="scientific">Methylomarinum roseum</name>
    <dbReference type="NCBI Taxonomy" id="3067653"/>
    <lineage>
        <taxon>Bacteria</taxon>
        <taxon>Pseudomonadati</taxon>
        <taxon>Pseudomonadota</taxon>
        <taxon>Gammaproteobacteria</taxon>
        <taxon>Methylococcales</taxon>
        <taxon>Methylococcaceae</taxon>
        <taxon>Methylomarinum</taxon>
    </lineage>
</organism>
<dbReference type="RefSeq" id="WP_349432591.1">
    <property type="nucleotide sequence ID" value="NZ_CP157743.1"/>
</dbReference>
<dbReference type="SUPFAM" id="SSF49879">
    <property type="entry name" value="SMAD/FHA domain"/>
    <property type="match status" value="2"/>
</dbReference>
<dbReference type="PANTHER" id="PTHR23308">
    <property type="entry name" value="NUCLEAR INHIBITOR OF PROTEIN PHOSPHATASE-1"/>
    <property type="match status" value="1"/>
</dbReference>
<keyword evidence="3" id="KW-1185">Reference proteome</keyword>
<dbReference type="KEGG" id="mech:Q9L42_008215"/>
<dbReference type="AlphaFoldDB" id="A0AAU7NYS9"/>
<dbReference type="InterPro" id="IPR050923">
    <property type="entry name" value="Cell_Proc_Reg/RNA_Proc"/>
</dbReference>
<proteinExistence type="predicted"/>
<dbReference type="CDD" id="cd00060">
    <property type="entry name" value="FHA"/>
    <property type="match status" value="2"/>
</dbReference>
<evidence type="ECO:0000313" key="2">
    <source>
        <dbReference type="EMBL" id="XBS22094.1"/>
    </source>
</evidence>
<dbReference type="SMART" id="SM00240">
    <property type="entry name" value="FHA"/>
    <property type="match status" value="1"/>
</dbReference>
<dbReference type="InterPro" id="IPR008984">
    <property type="entry name" value="SMAD_FHA_dom_sf"/>
</dbReference>
<protein>
    <submittedName>
        <fullName evidence="2">FHA domain-containing protein</fullName>
    </submittedName>
</protein>
<reference evidence="2 3" key="1">
    <citation type="journal article" date="2024" name="Microbiology">
        <title>Methylomarinum rosea sp. nov., a novel halophilic methanotrophic bacterium from the hypersaline Lake Elton.</title>
        <authorList>
            <person name="Suleimanov R.Z."/>
            <person name="Oshkin I.Y."/>
            <person name="Danilova O.V."/>
            <person name="Suzina N.E."/>
            <person name="Dedysh S.N."/>
        </authorList>
    </citation>
    <scope>NUCLEOTIDE SEQUENCE [LARGE SCALE GENOMIC DNA]</scope>
    <source>
        <strain evidence="2 3">Ch1-1</strain>
    </source>
</reference>
<dbReference type="InterPro" id="IPR000253">
    <property type="entry name" value="FHA_dom"/>
</dbReference>
<dbReference type="Gene3D" id="2.60.200.20">
    <property type="match status" value="2"/>
</dbReference>
<accession>A0AAU7NYS9</accession>
<gene>
    <name evidence="2" type="ORF">Q9L42_008215</name>
</gene>
<dbReference type="Pfam" id="PF00498">
    <property type="entry name" value="FHA"/>
    <property type="match status" value="1"/>
</dbReference>
<evidence type="ECO:0000313" key="3">
    <source>
        <dbReference type="Proteomes" id="UP001225378"/>
    </source>
</evidence>